<dbReference type="PROSITE" id="PS00571">
    <property type="entry name" value="AMIDASES"/>
    <property type="match status" value="1"/>
</dbReference>
<dbReference type="InterPro" id="IPR020556">
    <property type="entry name" value="Amidase_CS"/>
</dbReference>
<evidence type="ECO:0000256" key="1">
    <source>
        <dbReference type="ARBA" id="ARBA00001311"/>
    </source>
</evidence>
<dbReference type="GO" id="GO:0004040">
    <property type="term" value="F:amidase activity"/>
    <property type="evidence" value="ECO:0007669"/>
    <property type="project" value="UniProtKB-EC"/>
</dbReference>
<feature type="domain" description="Zn(2)-C6 fungal-type" evidence="7">
    <location>
        <begin position="21"/>
        <end position="49"/>
    </location>
</feature>
<name>A0A8H7TRD3_BIOOC</name>
<organism evidence="8 9">
    <name type="scientific">Bionectria ochroleuca</name>
    <name type="common">Gliocladium roseum</name>
    <dbReference type="NCBI Taxonomy" id="29856"/>
    <lineage>
        <taxon>Eukaryota</taxon>
        <taxon>Fungi</taxon>
        <taxon>Dikarya</taxon>
        <taxon>Ascomycota</taxon>
        <taxon>Pezizomycotina</taxon>
        <taxon>Sordariomycetes</taxon>
        <taxon>Hypocreomycetidae</taxon>
        <taxon>Hypocreales</taxon>
        <taxon>Bionectriaceae</taxon>
        <taxon>Clonostachys</taxon>
    </lineage>
</organism>
<dbReference type="SUPFAM" id="SSF75304">
    <property type="entry name" value="Amidase signature (AS) enzymes"/>
    <property type="match status" value="1"/>
</dbReference>
<dbReference type="CDD" id="cd00067">
    <property type="entry name" value="GAL4"/>
    <property type="match status" value="1"/>
</dbReference>
<dbReference type="AlphaFoldDB" id="A0A8H7TRD3"/>
<reference evidence="8" key="1">
    <citation type="submission" date="2020-10" db="EMBL/GenBank/DDBJ databases">
        <title>High-Quality Genome Resource of Clonostachys rosea strain S41 by Oxford Nanopore Long-Read Sequencing.</title>
        <authorList>
            <person name="Wang H."/>
        </authorList>
    </citation>
    <scope>NUCLEOTIDE SEQUENCE</scope>
    <source>
        <strain evidence="8">S41</strain>
    </source>
</reference>
<comment type="catalytic activity">
    <reaction evidence="1">
        <text>a monocarboxylic acid amide + H2O = a monocarboxylate + NH4(+)</text>
        <dbReference type="Rhea" id="RHEA:12020"/>
        <dbReference type="ChEBI" id="CHEBI:15377"/>
        <dbReference type="ChEBI" id="CHEBI:28938"/>
        <dbReference type="ChEBI" id="CHEBI:35757"/>
        <dbReference type="ChEBI" id="CHEBI:83628"/>
        <dbReference type="EC" id="3.5.1.4"/>
    </reaction>
</comment>
<dbReference type="Pfam" id="PF01425">
    <property type="entry name" value="Amidase"/>
    <property type="match status" value="1"/>
</dbReference>
<proteinExistence type="inferred from homology"/>
<dbReference type="EMBL" id="JADCTT010000002">
    <property type="protein sequence ID" value="KAF9756926.1"/>
    <property type="molecule type" value="Genomic_DNA"/>
</dbReference>
<feature type="compositionally biased region" description="Polar residues" evidence="6">
    <location>
        <begin position="133"/>
        <end position="144"/>
    </location>
</feature>
<evidence type="ECO:0000259" key="7">
    <source>
        <dbReference type="PROSITE" id="PS50048"/>
    </source>
</evidence>
<evidence type="ECO:0000256" key="3">
    <source>
        <dbReference type="ARBA" id="ARBA00012922"/>
    </source>
</evidence>
<dbReference type="PANTHER" id="PTHR46072:SF1">
    <property type="entry name" value="AMIDASE"/>
    <property type="match status" value="1"/>
</dbReference>
<comment type="similarity">
    <text evidence="2">Belongs to the amidase family.</text>
</comment>
<dbReference type="Pfam" id="PF11951">
    <property type="entry name" value="Fungal_trans_2"/>
    <property type="match status" value="1"/>
</dbReference>
<protein>
    <recommendedName>
        <fullName evidence="3">amidase</fullName>
        <ecNumber evidence="3">3.5.1.4</ecNumber>
    </recommendedName>
</protein>
<feature type="region of interest" description="Disordered" evidence="6">
    <location>
        <begin position="128"/>
        <end position="153"/>
    </location>
</feature>
<dbReference type="InterPro" id="IPR036864">
    <property type="entry name" value="Zn2-C6_fun-type_DNA-bd_sf"/>
</dbReference>
<feature type="compositionally biased region" description="Pro residues" evidence="6">
    <location>
        <begin position="194"/>
        <end position="205"/>
    </location>
</feature>
<dbReference type="GO" id="GO:0008270">
    <property type="term" value="F:zinc ion binding"/>
    <property type="evidence" value="ECO:0007669"/>
    <property type="project" value="InterPro"/>
</dbReference>
<feature type="region of interest" description="Disordered" evidence="6">
    <location>
        <begin position="470"/>
        <end position="489"/>
    </location>
</feature>
<evidence type="ECO:0000313" key="9">
    <source>
        <dbReference type="Proteomes" id="UP000616885"/>
    </source>
</evidence>
<dbReference type="Gene3D" id="3.90.1300.10">
    <property type="entry name" value="Amidase signature (AS) domain"/>
    <property type="match status" value="1"/>
</dbReference>
<evidence type="ECO:0000256" key="2">
    <source>
        <dbReference type="ARBA" id="ARBA00009199"/>
    </source>
</evidence>
<dbReference type="Proteomes" id="UP000616885">
    <property type="component" value="Unassembled WGS sequence"/>
</dbReference>
<evidence type="ECO:0000313" key="8">
    <source>
        <dbReference type="EMBL" id="KAF9756926.1"/>
    </source>
</evidence>
<comment type="caution">
    <text evidence="8">The sequence shown here is derived from an EMBL/GenBank/DDBJ whole genome shotgun (WGS) entry which is preliminary data.</text>
</comment>
<dbReference type="PROSITE" id="PS50048">
    <property type="entry name" value="ZN2_CY6_FUNGAL_2"/>
    <property type="match status" value="1"/>
</dbReference>
<feature type="region of interest" description="Disordered" evidence="6">
    <location>
        <begin position="965"/>
        <end position="987"/>
    </location>
</feature>
<evidence type="ECO:0000256" key="4">
    <source>
        <dbReference type="ARBA" id="ARBA00022801"/>
    </source>
</evidence>
<dbReference type="InterPro" id="IPR021858">
    <property type="entry name" value="Fun_TF"/>
</dbReference>
<keyword evidence="5" id="KW-0539">Nucleus</keyword>
<dbReference type="InterPro" id="IPR023631">
    <property type="entry name" value="Amidase_dom"/>
</dbReference>
<sequence>MPQAKTGQVRGKPRGIRHDRDCRNCKTRGVKCDLNRPRCLPCVQADLACGGWPQRVVWTSGNASSTDKQLSNIPNGMQRRRMAHRRQEPLSPSDGSMSVISFAPNPASAESERDGELRHRFTLSMDLPIPQMNRPTDYSPSTTAEGDGHTVSADRVTRLVSRIDEFLQARMKTYASTSFAPLPPTPSSLDGRQPSPPLLLPPPPPRQDDGEASELHRLAALASLSEALDTADPVAFVGIAVFAFFEVVSDAAFGEWQTHLRGARSLLDYHCRSREELDSLSRRVNGLSEILGYFAWWDVIGINIRRLSGRHSSQDDEPIFLDWHRGVVGDEFFGTVGCPPDTFQVFALLADTSSLREKDPSSPQVELDAYVQAMGQLLRLGIDSTDQGKCGDAWRCAAAVAVLTWQQQSVDGRDNNAQGPRQATLDAAVDRICELIASASPASRFYIHMATAAFFAGINTRLTERLARHHELRSNQSRPRARHAPEPLSKDYLERAANKRAEQAAKIPEEWRLEPVPSVESTPNALEFIRSSGVLSAEELAITETVDVADLARKLAAGELSSVQVVGAFSKRAAVAHQLTTCCTEIFFKEALEEAKRLDDVLARTGKPVGPLHGVPVSVKDSVDVKGHDTSIGWVGLTDRPAKRDAGITTMLRRLGAVLYVKTNIPQSLMMSDSYNHLFGQCVNHLNRNLISGGSSGGESALIGARGSPVGVGTDIGGSIRIPAALSGIYGLSPTYARHPYERPGPRQRIIIATAGPLASSLSSIESYMEALPQANPWELDNLVVPVPWRTEQCTISPPGRKLKIGYILDDGIVRPQPPITRALKEVIAALQGAGHEVSEWDTSSHNYAWELWKKGVMSDGGLGCKRLCDMSGEPLVEGMLVGTSEDLLSTEETHQLMAEIDAYRAEYLRHWNEGGYDAVITPVTPWVGYKPWTWVKSNQYVGYTTLSNLLDWAGLAIPVTTVSKEKDQTPPSDWVEYQPRNPSDEFNKQQYDFDLVDGIPVGLQIMAGKYGDEKCIAVAKVIEDLLKQ</sequence>
<dbReference type="EC" id="3.5.1.4" evidence="3"/>
<dbReference type="GO" id="GO:0000981">
    <property type="term" value="F:DNA-binding transcription factor activity, RNA polymerase II-specific"/>
    <property type="evidence" value="ECO:0007669"/>
    <property type="project" value="InterPro"/>
</dbReference>
<dbReference type="SUPFAM" id="SSF57701">
    <property type="entry name" value="Zn2/Cys6 DNA-binding domain"/>
    <property type="match status" value="1"/>
</dbReference>
<dbReference type="InterPro" id="IPR036928">
    <property type="entry name" value="AS_sf"/>
</dbReference>
<dbReference type="InterPro" id="IPR001138">
    <property type="entry name" value="Zn2Cys6_DnaBD"/>
</dbReference>
<evidence type="ECO:0000256" key="6">
    <source>
        <dbReference type="SAM" id="MobiDB-lite"/>
    </source>
</evidence>
<dbReference type="PANTHER" id="PTHR46072">
    <property type="entry name" value="AMIDASE-RELATED-RELATED"/>
    <property type="match status" value="1"/>
</dbReference>
<accession>A0A8H7TRD3</accession>
<evidence type="ECO:0000256" key="5">
    <source>
        <dbReference type="ARBA" id="ARBA00023242"/>
    </source>
</evidence>
<keyword evidence="4" id="KW-0378">Hydrolase</keyword>
<feature type="region of interest" description="Disordered" evidence="6">
    <location>
        <begin position="177"/>
        <end position="211"/>
    </location>
</feature>
<gene>
    <name evidence="8" type="ORF">IM811_007870</name>
</gene>